<name>A0A9D2QMZ8_9FIRM</name>
<dbReference type="SUPFAM" id="SSF46785">
    <property type="entry name" value="Winged helix' DNA-binding domain"/>
    <property type="match status" value="1"/>
</dbReference>
<proteinExistence type="predicted"/>
<evidence type="ECO:0000313" key="1">
    <source>
        <dbReference type="EMBL" id="HJC89059.1"/>
    </source>
</evidence>
<accession>A0A9D2QMZ8</accession>
<dbReference type="InterPro" id="IPR002481">
    <property type="entry name" value="FUR"/>
</dbReference>
<sequence>MQKEMVIRKLRERGCRITRQRLMLIDIILEEECSCCKEIFYRASEKNPGIGPATVYRLVNMLEEIGAISRKNMYRIDFGPEEAGEEACAVELDDGTVFPLSGAQWNQVVLSGLKSCGYLKKKGVKSVVVHGKR</sequence>
<reference evidence="1" key="1">
    <citation type="journal article" date="2021" name="PeerJ">
        <title>Extensive microbial diversity within the chicken gut microbiome revealed by metagenomics and culture.</title>
        <authorList>
            <person name="Gilroy R."/>
            <person name="Ravi A."/>
            <person name="Getino M."/>
            <person name="Pursley I."/>
            <person name="Horton D.L."/>
            <person name="Alikhan N.F."/>
            <person name="Baker D."/>
            <person name="Gharbi K."/>
            <person name="Hall N."/>
            <person name="Watson M."/>
            <person name="Adriaenssens E.M."/>
            <person name="Foster-Nyarko E."/>
            <person name="Jarju S."/>
            <person name="Secka A."/>
            <person name="Antonio M."/>
            <person name="Oren A."/>
            <person name="Chaudhuri R.R."/>
            <person name="La Ragione R."/>
            <person name="Hildebrand F."/>
            <person name="Pallen M.J."/>
        </authorList>
    </citation>
    <scope>NUCLEOTIDE SEQUENCE</scope>
    <source>
        <strain evidence="1">ChiBcec1-1630</strain>
    </source>
</reference>
<reference evidence="1" key="2">
    <citation type="submission" date="2021-04" db="EMBL/GenBank/DDBJ databases">
        <authorList>
            <person name="Gilroy R."/>
        </authorList>
    </citation>
    <scope>NUCLEOTIDE SEQUENCE</scope>
    <source>
        <strain evidence="1">ChiBcec1-1630</strain>
    </source>
</reference>
<gene>
    <name evidence="1" type="ORF">H9926_13730</name>
</gene>
<dbReference type="EMBL" id="DWVS01000354">
    <property type="protein sequence ID" value="HJC89059.1"/>
    <property type="molecule type" value="Genomic_DNA"/>
</dbReference>
<dbReference type="Pfam" id="PF01475">
    <property type="entry name" value="FUR"/>
    <property type="match status" value="1"/>
</dbReference>
<dbReference type="GO" id="GO:0003700">
    <property type="term" value="F:DNA-binding transcription factor activity"/>
    <property type="evidence" value="ECO:0007669"/>
    <property type="project" value="InterPro"/>
</dbReference>
<comment type="caution">
    <text evidence="1">The sequence shown here is derived from an EMBL/GenBank/DDBJ whole genome shotgun (WGS) entry which is preliminary data.</text>
</comment>
<dbReference type="Proteomes" id="UP000823922">
    <property type="component" value="Unassembled WGS sequence"/>
</dbReference>
<dbReference type="InterPro" id="IPR036388">
    <property type="entry name" value="WH-like_DNA-bd_sf"/>
</dbReference>
<organism evidence="1 2">
    <name type="scientific">Candidatus Eisenbergiella intestinigallinarum</name>
    <dbReference type="NCBI Taxonomy" id="2838549"/>
    <lineage>
        <taxon>Bacteria</taxon>
        <taxon>Bacillati</taxon>
        <taxon>Bacillota</taxon>
        <taxon>Clostridia</taxon>
        <taxon>Lachnospirales</taxon>
        <taxon>Lachnospiraceae</taxon>
        <taxon>Eisenbergiella</taxon>
    </lineage>
</organism>
<protein>
    <submittedName>
        <fullName evidence="1">Transcriptional repressor</fullName>
    </submittedName>
</protein>
<dbReference type="InterPro" id="IPR036390">
    <property type="entry name" value="WH_DNA-bd_sf"/>
</dbReference>
<evidence type="ECO:0000313" key="2">
    <source>
        <dbReference type="Proteomes" id="UP000823922"/>
    </source>
</evidence>
<dbReference type="AlphaFoldDB" id="A0A9D2QMZ8"/>
<dbReference type="Gene3D" id="1.10.10.10">
    <property type="entry name" value="Winged helix-like DNA-binding domain superfamily/Winged helix DNA-binding domain"/>
    <property type="match status" value="1"/>
</dbReference>